<keyword evidence="1" id="KW-1133">Transmembrane helix</keyword>
<evidence type="ECO:0000256" key="1">
    <source>
        <dbReference type="SAM" id="Phobius"/>
    </source>
</evidence>
<comment type="caution">
    <text evidence="2">The sequence shown here is derived from an EMBL/GenBank/DDBJ whole genome shotgun (WGS) entry which is preliminary data.</text>
</comment>
<dbReference type="PANTHER" id="PTHR46033:SF8">
    <property type="entry name" value="PROTEIN MAINTENANCE OF MERISTEMS-LIKE"/>
    <property type="match status" value="1"/>
</dbReference>
<dbReference type="GO" id="GO:0010073">
    <property type="term" value="P:meristem maintenance"/>
    <property type="evidence" value="ECO:0007669"/>
    <property type="project" value="InterPro"/>
</dbReference>
<dbReference type="Proteomes" id="UP001459277">
    <property type="component" value="Unassembled WGS sequence"/>
</dbReference>
<keyword evidence="1" id="KW-0472">Membrane</keyword>
<keyword evidence="1" id="KW-0812">Transmembrane</keyword>
<reference evidence="2 3" key="1">
    <citation type="submission" date="2024-01" db="EMBL/GenBank/DDBJ databases">
        <title>A telomere-to-telomere, gap-free genome of sweet tea (Lithocarpus litseifolius).</title>
        <authorList>
            <person name="Zhou J."/>
        </authorList>
    </citation>
    <scope>NUCLEOTIDE SEQUENCE [LARGE SCALE GENOMIC DNA]</scope>
    <source>
        <strain evidence="2">Zhou-2022a</strain>
        <tissue evidence="2">Leaf</tissue>
    </source>
</reference>
<name>A0AAW2CSK6_9ROSI</name>
<dbReference type="InterPro" id="IPR044824">
    <property type="entry name" value="MAIN-like"/>
</dbReference>
<proteinExistence type="predicted"/>
<feature type="transmembrane region" description="Helical" evidence="1">
    <location>
        <begin position="188"/>
        <end position="211"/>
    </location>
</feature>
<dbReference type="PANTHER" id="PTHR46033">
    <property type="entry name" value="PROTEIN MAIN-LIKE 2"/>
    <property type="match status" value="1"/>
</dbReference>
<protein>
    <submittedName>
        <fullName evidence="2">Uncharacterized protein</fullName>
    </submittedName>
</protein>
<keyword evidence="3" id="KW-1185">Reference proteome</keyword>
<dbReference type="EMBL" id="JAZDWU010000005">
    <property type="protein sequence ID" value="KAL0001017.1"/>
    <property type="molecule type" value="Genomic_DNA"/>
</dbReference>
<gene>
    <name evidence="2" type="ORF">SO802_014798</name>
</gene>
<organism evidence="2 3">
    <name type="scientific">Lithocarpus litseifolius</name>
    <dbReference type="NCBI Taxonomy" id="425828"/>
    <lineage>
        <taxon>Eukaryota</taxon>
        <taxon>Viridiplantae</taxon>
        <taxon>Streptophyta</taxon>
        <taxon>Embryophyta</taxon>
        <taxon>Tracheophyta</taxon>
        <taxon>Spermatophyta</taxon>
        <taxon>Magnoliopsida</taxon>
        <taxon>eudicotyledons</taxon>
        <taxon>Gunneridae</taxon>
        <taxon>Pentapetalae</taxon>
        <taxon>rosids</taxon>
        <taxon>fabids</taxon>
        <taxon>Fagales</taxon>
        <taxon>Fagaceae</taxon>
        <taxon>Lithocarpus</taxon>
    </lineage>
</organism>
<evidence type="ECO:0000313" key="2">
    <source>
        <dbReference type="EMBL" id="KAL0001017.1"/>
    </source>
</evidence>
<accession>A0AAW2CSK6</accession>
<evidence type="ECO:0000313" key="3">
    <source>
        <dbReference type="Proteomes" id="UP001459277"/>
    </source>
</evidence>
<dbReference type="AlphaFoldDB" id="A0AAW2CSK6"/>
<sequence length="369" mass="41975">MASSSKGSSFLASHGKKYDLTFEWNDDDGLLYDPKTNATYCHVDPKSLKSRGSLQMLKSAWESLSPSIKIIINEAGFDTFFEALLNHETHEYKGLQLLLNLVEHFWDTSCTIHFPDIGEVMLTPYDFSVITGLRLGGKRILVHDSSTSAELKKLLGVIPSRIKSNIIPLSWLCENMPQCETMAKSTCMFILLFVGTFLCLDLGGIVNLRYLGCVWMYEYFRVSPKIREEVAGIFPRFLHWLPKYRLSILPRRSLEIWHSVIDNLTIDDMNLNPWAGCEGYAECEQALELNGRQVLFECGHGKYWYLGDRVLPQVEHFYPSTTIPNPPCLTVRLADFLADEEIVQARDGHIVAGVKGNYSKFFQDHLQGC</sequence>